<protein>
    <submittedName>
        <fullName evidence="2">Uncharacterized protein</fullName>
    </submittedName>
</protein>
<sequence>MSRGLSQFLRRNISGEQSLKPVVHSYYSHAGETISNTGAESVSDSVTEWLTPEPTNSKVGRTQNQHSETSPAATSNNSLSQRIDKNIETGFHREVDSLQLPTSPDSPASPDKVMSHSIQSSKTDVQLTSDEQHSSNVERRGITDNLPTNSTNVEAPSSDFSHSESNNMTLAELRDLEQASPSVVPETQQRSAKRRDFTKQVAASILGDESVSTRIDDKASASPVESALSAKSEESLQDHLEVSVTIGHVSIVPAPKTGEKKAPSWKPPVSLTDYLRERHEGKR</sequence>
<comment type="caution">
    <text evidence="2">The sequence shown here is derived from an EMBL/GenBank/DDBJ whole genome shotgun (WGS) entry which is preliminary data.</text>
</comment>
<feature type="compositionally biased region" description="Basic and acidic residues" evidence="1">
    <location>
        <begin position="130"/>
        <end position="142"/>
    </location>
</feature>
<evidence type="ECO:0000256" key="1">
    <source>
        <dbReference type="SAM" id="MobiDB-lite"/>
    </source>
</evidence>
<accession>R1GUB6</accession>
<feature type="region of interest" description="Disordered" evidence="1">
    <location>
        <begin position="254"/>
        <end position="283"/>
    </location>
</feature>
<proteinExistence type="predicted"/>
<dbReference type="Proteomes" id="UP000011223">
    <property type="component" value="Unassembled WGS sequence"/>
</dbReference>
<dbReference type="RefSeq" id="WP_002538815.1">
    <property type="nucleotide sequence ID" value="NZ_ANFM02000018.1"/>
</dbReference>
<feature type="compositionally biased region" description="Polar residues" evidence="1">
    <location>
        <begin position="116"/>
        <end position="129"/>
    </location>
</feature>
<evidence type="ECO:0000313" key="2">
    <source>
        <dbReference type="EMBL" id="EOD79639.1"/>
    </source>
</evidence>
<feature type="compositionally biased region" description="Basic and acidic residues" evidence="1">
    <location>
        <begin position="274"/>
        <end position="283"/>
    </location>
</feature>
<feature type="compositionally biased region" description="Polar residues" evidence="1">
    <location>
        <begin position="145"/>
        <end position="169"/>
    </location>
</feature>
<feature type="compositionally biased region" description="Polar residues" evidence="1">
    <location>
        <begin position="179"/>
        <end position="190"/>
    </location>
</feature>
<keyword evidence="3" id="KW-1185">Reference proteome</keyword>
<gene>
    <name evidence="2" type="ORF">D515_01433</name>
</gene>
<feature type="region of interest" description="Disordered" evidence="1">
    <location>
        <begin position="94"/>
        <end position="196"/>
    </location>
</feature>
<name>R1GUB6_9GAMM</name>
<feature type="region of interest" description="Disordered" evidence="1">
    <location>
        <begin position="38"/>
        <end position="82"/>
    </location>
</feature>
<feature type="compositionally biased region" description="Polar residues" evidence="1">
    <location>
        <begin position="38"/>
        <end position="81"/>
    </location>
</feature>
<dbReference type="EMBL" id="ANFM02000018">
    <property type="protein sequence ID" value="EOD79639.1"/>
    <property type="molecule type" value="Genomic_DNA"/>
</dbReference>
<dbReference type="AlphaFoldDB" id="R1GUB6"/>
<organism evidence="2 3">
    <name type="scientific">Grimontia indica</name>
    <dbReference type="NCBI Taxonomy" id="1056512"/>
    <lineage>
        <taxon>Bacteria</taxon>
        <taxon>Pseudomonadati</taxon>
        <taxon>Pseudomonadota</taxon>
        <taxon>Gammaproteobacteria</taxon>
        <taxon>Vibrionales</taxon>
        <taxon>Vibrionaceae</taxon>
        <taxon>Grimontia</taxon>
    </lineage>
</organism>
<evidence type="ECO:0000313" key="3">
    <source>
        <dbReference type="Proteomes" id="UP000011223"/>
    </source>
</evidence>
<dbReference type="eggNOG" id="ENOG5031Q1M">
    <property type="taxonomic scope" value="Bacteria"/>
</dbReference>
<reference evidence="2 3" key="1">
    <citation type="journal article" date="2014" name="PLoS ONE">
        <title>Grimontia indica AK16(T), sp. nov., Isolated from a Seawater Sample Reports the Presence of Pathogenic Genes Similar to Vibrio Genus.</title>
        <authorList>
            <person name="Singh A."/>
            <person name="Vaidya B."/>
            <person name="Khatri I."/>
            <person name="Srinivas T.N."/>
            <person name="Subramanian S."/>
            <person name="Korpole S."/>
            <person name="Pinnaka A.K."/>
        </authorList>
    </citation>
    <scope>NUCLEOTIDE SEQUENCE [LARGE SCALE GENOMIC DNA]</scope>
    <source>
        <strain evidence="2 3">AK16</strain>
    </source>
</reference>